<keyword evidence="3" id="KW-1185">Reference proteome</keyword>
<dbReference type="AlphaFoldDB" id="A0AAD8NM92"/>
<evidence type="ECO:0000256" key="1">
    <source>
        <dbReference type="SAM" id="MobiDB-lite"/>
    </source>
</evidence>
<feature type="compositionally biased region" description="Basic and acidic residues" evidence="1">
    <location>
        <begin position="373"/>
        <end position="385"/>
    </location>
</feature>
<reference evidence="2" key="1">
    <citation type="journal article" date="2023" name="bioRxiv">
        <title>Improved chromosome-level genome assembly for marigold (Tagetes erecta).</title>
        <authorList>
            <person name="Jiang F."/>
            <person name="Yuan L."/>
            <person name="Wang S."/>
            <person name="Wang H."/>
            <person name="Xu D."/>
            <person name="Wang A."/>
            <person name="Fan W."/>
        </authorList>
    </citation>
    <scope>NUCLEOTIDE SEQUENCE</scope>
    <source>
        <strain evidence="2">WSJ</strain>
        <tissue evidence="2">Leaf</tissue>
    </source>
</reference>
<feature type="compositionally biased region" description="Polar residues" evidence="1">
    <location>
        <begin position="441"/>
        <end position="453"/>
    </location>
</feature>
<protein>
    <submittedName>
        <fullName evidence="2">Uncharacterized protein</fullName>
    </submittedName>
</protein>
<proteinExistence type="predicted"/>
<dbReference type="SUPFAM" id="SSF50249">
    <property type="entry name" value="Nucleic acid-binding proteins"/>
    <property type="match status" value="2"/>
</dbReference>
<evidence type="ECO:0000313" key="2">
    <source>
        <dbReference type="EMBL" id="KAK1413957.1"/>
    </source>
</evidence>
<accession>A0AAD8NM92</accession>
<dbReference type="PANTHER" id="PTHR48463:SF1">
    <property type="entry name" value="DUF223 DOMAIN-CONTAINING PROTEIN"/>
    <property type="match status" value="1"/>
</dbReference>
<dbReference type="Proteomes" id="UP001229421">
    <property type="component" value="Unassembled WGS sequence"/>
</dbReference>
<feature type="region of interest" description="Disordered" evidence="1">
    <location>
        <begin position="373"/>
        <end position="397"/>
    </location>
</feature>
<dbReference type="PANTHER" id="PTHR48463">
    <property type="entry name" value="DUF223 DOMAIN-CONTAINING PROTEIN"/>
    <property type="match status" value="1"/>
</dbReference>
<comment type="caution">
    <text evidence="2">The sequence shown here is derived from an EMBL/GenBank/DDBJ whole genome shotgun (WGS) entry which is preliminary data.</text>
</comment>
<feature type="region of interest" description="Disordered" evidence="1">
    <location>
        <begin position="438"/>
        <end position="458"/>
    </location>
</feature>
<feature type="compositionally biased region" description="Polar residues" evidence="1">
    <location>
        <begin position="386"/>
        <end position="397"/>
    </location>
</feature>
<dbReference type="Gene3D" id="2.40.50.140">
    <property type="entry name" value="Nucleic acid-binding proteins"/>
    <property type="match status" value="2"/>
</dbReference>
<dbReference type="InterPro" id="IPR012340">
    <property type="entry name" value="NA-bd_OB-fold"/>
</dbReference>
<name>A0AAD8NM92_TARER</name>
<sequence>MEEDEIAALVPLGRAPPLKIRAVRSWNPPFRMTETCFLLVDKQGVAVQALAKGSEQRSVEARLRIGSCYLMQNYACSKLLPHCNVLTHSTNLIIGGATTFTAIPDNGEIPTSYFDFASRQRMERACDKEVEFIDYNVILINIENKLTTTEKPYVILKVKDCSNEIMYITLWEEIATSVQRFNRPIIQAAADPVIIGLTSLKVRSFNGKLKLQSSAATHVYLNPPSVETLQLRELAKRMLFVLHYAISPIKNGATSAAQNVPKELQQLDLNAVITDGTGSLNAKLYDDAVTQLIGIRCNELIEANPSFELSRIPHIINDQTGKELRLYIQVQRNDKTGNVKCTVSRIVHLQNTTVINSEASADITTKEKQPMIEAASETHAKEHSLSESTSNKPAEQLTAENEVTAQKHAIPTTPQQANVQQSKILQTPKQESVIKPPVTPLQKSTTAVPPQTESTKRQLQFPEDIAGSPCHTTRKPPLSNWLKITMH</sequence>
<evidence type="ECO:0000313" key="3">
    <source>
        <dbReference type="Proteomes" id="UP001229421"/>
    </source>
</evidence>
<dbReference type="EMBL" id="JAUHHV010000008">
    <property type="protein sequence ID" value="KAK1413957.1"/>
    <property type="molecule type" value="Genomic_DNA"/>
</dbReference>
<organism evidence="2 3">
    <name type="scientific">Tagetes erecta</name>
    <name type="common">African marigold</name>
    <dbReference type="NCBI Taxonomy" id="13708"/>
    <lineage>
        <taxon>Eukaryota</taxon>
        <taxon>Viridiplantae</taxon>
        <taxon>Streptophyta</taxon>
        <taxon>Embryophyta</taxon>
        <taxon>Tracheophyta</taxon>
        <taxon>Spermatophyta</taxon>
        <taxon>Magnoliopsida</taxon>
        <taxon>eudicotyledons</taxon>
        <taxon>Gunneridae</taxon>
        <taxon>Pentapetalae</taxon>
        <taxon>asterids</taxon>
        <taxon>campanulids</taxon>
        <taxon>Asterales</taxon>
        <taxon>Asteraceae</taxon>
        <taxon>Asteroideae</taxon>
        <taxon>Heliantheae alliance</taxon>
        <taxon>Tageteae</taxon>
        <taxon>Tagetes</taxon>
    </lineage>
</organism>
<gene>
    <name evidence="2" type="ORF">QVD17_29694</name>
</gene>